<sequence length="60" mass="7045">MKYFPEVIPLLIKQMGRYPVNLGQLKRYDASWEIDDYVDIHVDQDEGKSANDGLYPKRSK</sequence>
<proteinExistence type="predicted"/>
<protein>
    <submittedName>
        <fullName evidence="2">Transposase</fullName>
    </submittedName>
</protein>
<dbReference type="Proteomes" id="UP000095283">
    <property type="component" value="Unplaced"/>
</dbReference>
<name>A0A1I7XP58_HETBA</name>
<reference evidence="2" key="1">
    <citation type="submission" date="2016-11" db="UniProtKB">
        <authorList>
            <consortium name="WormBaseParasite"/>
        </authorList>
    </citation>
    <scope>IDENTIFICATION</scope>
</reference>
<dbReference type="WBParaSite" id="Hba_19126">
    <property type="protein sequence ID" value="Hba_19126"/>
    <property type="gene ID" value="Hba_19126"/>
</dbReference>
<accession>A0A1I7XP58</accession>
<evidence type="ECO:0000313" key="1">
    <source>
        <dbReference type="Proteomes" id="UP000095283"/>
    </source>
</evidence>
<dbReference type="AlphaFoldDB" id="A0A1I7XP58"/>
<evidence type="ECO:0000313" key="2">
    <source>
        <dbReference type="WBParaSite" id="Hba_19126"/>
    </source>
</evidence>
<organism evidence="1 2">
    <name type="scientific">Heterorhabditis bacteriophora</name>
    <name type="common">Entomopathogenic nematode worm</name>
    <dbReference type="NCBI Taxonomy" id="37862"/>
    <lineage>
        <taxon>Eukaryota</taxon>
        <taxon>Metazoa</taxon>
        <taxon>Ecdysozoa</taxon>
        <taxon>Nematoda</taxon>
        <taxon>Chromadorea</taxon>
        <taxon>Rhabditida</taxon>
        <taxon>Rhabditina</taxon>
        <taxon>Rhabditomorpha</taxon>
        <taxon>Strongyloidea</taxon>
        <taxon>Heterorhabditidae</taxon>
        <taxon>Heterorhabditis</taxon>
    </lineage>
</organism>
<keyword evidence="1" id="KW-1185">Reference proteome</keyword>